<keyword evidence="3" id="KW-1185">Reference proteome</keyword>
<protein>
    <submittedName>
        <fullName evidence="2">Uncharacterized protein</fullName>
    </submittedName>
</protein>
<accession>A0AAV7X8E7</accession>
<evidence type="ECO:0000313" key="3">
    <source>
        <dbReference type="Proteomes" id="UP001075354"/>
    </source>
</evidence>
<proteinExistence type="predicted"/>
<evidence type="ECO:0000256" key="1">
    <source>
        <dbReference type="SAM" id="MobiDB-lite"/>
    </source>
</evidence>
<comment type="caution">
    <text evidence="2">The sequence shown here is derived from an EMBL/GenBank/DDBJ whole genome shotgun (WGS) entry which is preliminary data.</text>
</comment>
<organism evidence="2 3">
    <name type="scientific">Megalurothrips usitatus</name>
    <name type="common">bean blossom thrips</name>
    <dbReference type="NCBI Taxonomy" id="439358"/>
    <lineage>
        <taxon>Eukaryota</taxon>
        <taxon>Metazoa</taxon>
        <taxon>Ecdysozoa</taxon>
        <taxon>Arthropoda</taxon>
        <taxon>Hexapoda</taxon>
        <taxon>Insecta</taxon>
        <taxon>Pterygota</taxon>
        <taxon>Neoptera</taxon>
        <taxon>Paraneoptera</taxon>
        <taxon>Thysanoptera</taxon>
        <taxon>Terebrantia</taxon>
        <taxon>Thripoidea</taxon>
        <taxon>Thripidae</taxon>
        <taxon>Megalurothrips</taxon>
    </lineage>
</organism>
<gene>
    <name evidence="2" type="ORF">ONE63_002516</name>
</gene>
<dbReference type="EMBL" id="JAPTSV010000012">
    <property type="protein sequence ID" value="KAJ1522208.1"/>
    <property type="molecule type" value="Genomic_DNA"/>
</dbReference>
<sequence>MGVPVVTNTTQGLLQSRLELHLRLSEDHFTTLASTGGRDRGRDRDALRLRCHAEVPHLAIHNQYLKLPRRTQQPVPARGERSADTPTRVPSPSPASA</sequence>
<feature type="region of interest" description="Disordered" evidence="1">
    <location>
        <begin position="63"/>
        <end position="97"/>
    </location>
</feature>
<reference evidence="2" key="1">
    <citation type="submission" date="2022-12" db="EMBL/GenBank/DDBJ databases">
        <title>Chromosome-level genome assembly of the bean flower thrips Megalurothrips usitatus.</title>
        <authorList>
            <person name="Ma L."/>
            <person name="Liu Q."/>
            <person name="Li H."/>
            <person name="Cai W."/>
        </authorList>
    </citation>
    <scope>NUCLEOTIDE SEQUENCE</scope>
    <source>
        <strain evidence="2">Cailab_2022a</strain>
    </source>
</reference>
<dbReference type="AlphaFoldDB" id="A0AAV7X8E7"/>
<evidence type="ECO:0000313" key="2">
    <source>
        <dbReference type="EMBL" id="KAJ1522208.1"/>
    </source>
</evidence>
<name>A0AAV7X8E7_9NEOP</name>
<dbReference type="Proteomes" id="UP001075354">
    <property type="component" value="Chromosome 12"/>
</dbReference>